<feature type="signal peptide" evidence="3">
    <location>
        <begin position="1"/>
        <end position="30"/>
    </location>
</feature>
<dbReference type="EMBL" id="LC467712">
    <property type="protein sequence ID" value="BBI93378.1"/>
    <property type="molecule type" value="Genomic_DNA"/>
</dbReference>
<feature type="region of interest" description="Disordered" evidence="1">
    <location>
        <begin position="103"/>
        <end position="135"/>
    </location>
</feature>
<keyword evidence="3" id="KW-0732">Signal</keyword>
<evidence type="ECO:0000256" key="3">
    <source>
        <dbReference type="SAM" id="SignalP"/>
    </source>
</evidence>
<feature type="chain" id="PRO_5025692604" evidence="3">
    <location>
        <begin position="31"/>
        <end position="186"/>
    </location>
</feature>
<dbReference type="AlphaFoldDB" id="A0A679C804"/>
<sequence>MIMKVKLLKGVLTVLSLICILCIPVTPIHAEPQGTDGTEMQVIEPEKLEIQLGADWAGVEFQLKTDSGLYPGTIAVGEDGVLRMELGGSKSYVLTCMNSSVSAPEATQAPATTEEAQNESNESQESDGSNSGQDTKGTVAGIPILHLVLFAGGMVLAVGSLVAMRVMKKRRESDAEYEDEDEYEDN</sequence>
<name>A0A679C804_ENTFC</name>
<evidence type="ECO:0000256" key="2">
    <source>
        <dbReference type="SAM" id="Phobius"/>
    </source>
</evidence>
<accession>A0A679C804</accession>
<feature type="compositionally biased region" description="Low complexity" evidence="1">
    <location>
        <begin position="103"/>
        <end position="134"/>
    </location>
</feature>
<proteinExistence type="predicted"/>
<keyword evidence="2" id="KW-0812">Transmembrane</keyword>
<evidence type="ECO:0000256" key="1">
    <source>
        <dbReference type="SAM" id="MobiDB-lite"/>
    </source>
</evidence>
<feature type="transmembrane region" description="Helical" evidence="2">
    <location>
        <begin position="144"/>
        <end position="164"/>
    </location>
</feature>
<keyword evidence="2" id="KW-0472">Membrane</keyword>
<reference evidence="4" key="1">
    <citation type="submission" date="2019-03" db="EMBL/GenBank/DDBJ databases">
        <title>Molecular characterization of the VanD-type vancomycin-resistant Enterococcus faecium clinical isolates from a patient after vancomycin therapy.</title>
        <authorList>
            <person name="Hashimoto Y."/>
            <person name="Hisatsune J."/>
            <person name="Nomura T."/>
            <person name="Hirakawa H."/>
            <person name="Kojima N."/>
            <person name="Ono Y."/>
            <person name="Hasegawa Y."/>
            <person name="Tanimoto K."/>
            <person name="Sugai M."/>
            <person name="Tomita H."/>
        </authorList>
    </citation>
    <scope>NUCLEOTIDE SEQUENCE</scope>
    <source>
        <strain evidence="4">AA620</strain>
    </source>
</reference>
<protein>
    <submittedName>
        <fullName evidence="4">Uncharacterized protein</fullName>
    </submittedName>
</protein>
<organism evidence="4">
    <name type="scientific">Enterococcus faecium</name>
    <name type="common">Streptococcus faecium</name>
    <dbReference type="NCBI Taxonomy" id="1352"/>
    <lineage>
        <taxon>Bacteria</taxon>
        <taxon>Bacillati</taxon>
        <taxon>Bacillota</taxon>
        <taxon>Bacilli</taxon>
        <taxon>Lactobacillales</taxon>
        <taxon>Enterococcaceae</taxon>
        <taxon>Enterococcus</taxon>
    </lineage>
</organism>
<keyword evidence="2" id="KW-1133">Transmembrane helix</keyword>
<evidence type="ECO:0000313" key="4">
    <source>
        <dbReference type="EMBL" id="BBI93378.1"/>
    </source>
</evidence>